<proteinExistence type="inferred from homology"/>
<dbReference type="Gene3D" id="3.40.50.12370">
    <property type="match status" value="1"/>
</dbReference>
<dbReference type="SUPFAM" id="SSF52402">
    <property type="entry name" value="Adenine nucleotide alpha hydrolases-like"/>
    <property type="match status" value="2"/>
</dbReference>
<accession>A0A9C9TFT8</accession>
<name>A0A9C9TFT8_9HYPH</name>
<dbReference type="PANTHER" id="PTHR46268:SF15">
    <property type="entry name" value="UNIVERSAL STRESS PROTEIN HP_0031"/>
    <property type="match status" value="1"/>
</dbReference>
<dbReference type="InterPro" id="IPR006016">
    <property type="entry name" value="UspA"/>
</dbReference>
<sequence length="335" mass="36098">MTPINAKLARTPLMLECGPEVSLAARHTVSLCGEGRNAPDRRPSDSNAIVIAAQEPCMSYASIMMHVDNDDASTAARLDLAGALATRFDAVLIGVAAAAIRPPPVDAFGGVVFVDVIAEERERIAAEVRAAEARFRSHFSGQAITTEWRSAIDMPAETLAREARSADLIIVGRDLDQHHASVYQTVDPGEVVMAAGRPVLIVPPGTRALSAEHVVIAWKDTREARRALWDASPFLRAAASVHLVEIAPKAELGAAQARIADVVRHLERHRVKARAEVRAQREASVADELILIAEQNGADLIVGGGYGHARLREWVFGGVTHDLLRRCPICCLLSH</sequence>
<evidence type="ECO:0000313" key="3">
    <source>
        <dbReference type="EMBL" id="HET99581.1"/>
    </source>
</evidence>
<dbReference type="Pfam" id="PF00582">
    <property type="entry name" value="Usp"/>
    <property type="match status" value="1"/>
</dbReference>
<feature type="domain" description="UspA" evidence="2">
    <location>
        <begin position="224"/>
        <end position="332"/>
    </location>
</feature>
<reference evidence="3" key="1">
    <citation type="journal article" date="2020" name="mSystems">
        <title>Genome- and Community-Level Interaction Insights into Carbon Utilization and Element Cycling Functions of Hydrothermarchaeota in Hydrothermal Sediment.</title>
        <authorList>
            <person name="Zhou Z."/>
            <person name="Liu Y."/>
            <person name="Xu W."/>
            <person name="Pan J."/>
            <person name="Luo Z.H."/>
            <person name="Li M."/>
        </authorList>
    </citation>
    <scope>NUCLEOTIDE SEQUENCE</scope>
    <source>
        <strain evidence="3">HyVt-347</strain>
    </source>
</reference>
<evidence type="ECO:0000256" key="1">
    <source>
        <dbReference type="ARBA" id="ARBA00008791"/>
    </source>
</evidence>
<evidence type="ECO:0000259" key="2">
    <source>
        <dbReference type="Pfam" id="PF00582"/>
    </source>
</evidence>
<protein>
    <submittedName>
        <fullName evidence="3">Universal stress protein</fullName>
    </submittedName>
</protein>
<dbReference type="AlphaFoldDB" id="A0A9C9TFT8"/>
<organism evidence="3 4">
    <name type="scientific">Aurantimonas coralicida</name>
    <dbReference type="NCBI Taxonomy" id="182270"/>
    <lineage>
        <taxon>Bacteria</taxon>
        <taxon>Pseudomonadati</taxon>
        <taxon>Pseudomonadota</taxon>
        <taxon>Alphaproteobacteria</taxon>
        <taxon>Hyphomicrobiales</taxon>
        <taxon>Aurantimonadaceae</taxon>
        <taxon>Aurantimonas</taxon>
    </lineage>
</organism>
<comment type="similarity">
    <text evidence="1">Belongs to the universal stress protein A family.</text>
</comment>
<evidence type="ECO:0000313" key="4">
    <source>
        <dbReference type="Proteomes" id="UP000885680"/>
    </source>
</evidence>
<comment type="caution">
    <text evidence="3">The sequence shown here is derived from an EMBL/GenBank/DDBJ whole genome shotgun (WGS) entry which is preliminary data.</text>
</comment>
<dbReference type="PANTHER" id="PTHR46268">
    <property type="entry name" value="STRESS RESPONSE PROTEIN NHAX"/>
    <property type="match status" value="1"/>
</dbReference>
<dbReference type="CDD" id="cd00293">
    <property type="entry name" value="USP-like"/>
    <property type="match status" value="1"/>
</dbReference>
<dbReference type="Proteomes" id="UP000885680">
    <property type="component" value="Unassembled WGS sequence"/>
</dbReference>
<dbReference type="EMBL" id="DRGN01000061">
    <property type="protein sequence ID" value="HET99581.1"/>
    <property type="molecule type" value="Genomic_DNA"/>
</dbReference>
<gene>
    <name evidence="3" type="ORF">ENH89_04275</name>
</gene>